<evidence type="ECO:0000313" key="1">
    <source>
        <dbReference type="EMBL" id="EKG14247.1"/>
    </source>
</evidence>
<proteinExistence type="predicted"/>
<sequence>MWDASMAGLYQPPAAHQARGKPMEYHFFLSFSFPFSPRPPSPTPDSHGIAPATGCAADRATSSSLFGLYRGSLHPPASAFPIKNSSQARLSLRIISAIVFLPFGMRWRQPLNQSAGHAASTTKYPSGLNAAHGSTTQKHNIIMVLSRSHGMR</sequence>
<protein>
    <submittedName>
        <fullName evidence="1">Uncharacterized protein</fullName>
    </submittedName>
</protein>
<evidence type="ECO:0000313" key="2">
    <source>
        <dbReference type="Proteomes" id="UP000007129"/>
    </source>
</evidence>
<dbReference type="HOGENOM" id="CLU_1722717_0_0_1"/>
<dbReference type="VEuPathDB" id="FungiDB:MPH_08575"/>
<dbReference type="InParanoid" id="K2RN45"/>
<comment type="caution">
    <text evidence="1">The sequence shown here is derived from an EMBL/GenBank/DDBJ whole genome shotgun (WGS) entry which is preliminary data.</text>
</comment>
<gene>
    <name evidence="1" type="ORF">MPH_08575</name>
</gene>
<name>K2RN45_MACPH</name>
<dbReference type="EMBL" id="AHHD01000363">
    <property type="protein sequence ID" value="EKG14247.1"/>
    <property type="molecule type" value="Genomic_DNA"/>
</dbReference>
<accession>K2RN45</accession>
<reference evidence="1 2" key="1">
    <citation type="journal article" date="2012" name="BMC Genomics">
        <title>Tools to kill: Genome of one of the most destructive plant pathogenic fungi Macrophomina phaseolina.</title>
        <authorList>
            <person name="Islam M.S."/>
            <person name="Haque M.S."/>
            <person name="Islam M.M."/>
            <person name="Emdad E.M."/>
            <person name="Halim A."/>
            <person name="Hossen Q.M.M."/>
            <person name="Hossain M.Z."/>
            <person name="Ahmed B."/>
            <person name="Rahim S."/>
            <person name="Rahman M.S."/>
            <person name="Alam M.M."/>
            <person name="Hou S."/>
            <person name="Wan X."/>
            <person name="Saito J.A."/>
            <person name="Alam M."/>
        </authorList>
    </citation>
    <scope>NUCLEOTIDE SEQUENCE [LARGE SCALE GENOMIC DNA]</scope>
    <source>
        <strain evidence="1 2">MS6</strain>
    </source>
</reference>
<dbReference type="AlphaFoldDB" id="K2RN45"/>
<dbReference type="Proteomes" id="UP000007129">
    <property type="component" value="Unassembled WGS sequence"/>
</dbReference>
<organism evidence="1 2">
    <name type="scientific">Macrophomina phaseolina (strain MS6)</name>
    <name type="common">Charcoal rot fungus</name>
    <dbReference type="NCBI Taxonomy" id="1126212"/>
    <lineage>
        <taxon>Eukaryota</taxon>
        <taxon>Fungi</taxon>
        <taxon>Dikarya</taxon>
        <taxon>Ascomycota</taxon>
        <taxon>Pezizomycotina</taxon>
        <taxon>Dothideomycetes</taxon>
        <taxon>Dothideomycetes incertae sedis</taxon>
        <taxon>Botryosphaeriales</taxon>
        <taxon>Botryosphaeriaceae</taxon>
        <taxon>Macrophomina</taxon>
    </lineage>
</organism>